<dbReference type="EMBL" id="SHKP01000005">
    <property type="protein sequence ID" value="RZU01209.1"/>
    <property type="molecule type" value="Genomic_DNA"/>
</dbReference>
<keyword evidence="3" id="KW-1185">Reference proteome</keyword>
<dbReference type="AlphaFoldDB" id="A0A4Q7VXR6"/>
<dbReference type="InterPro" id="IPR014558">
    <property type="entry name" value="UCP029720"/>
</dbReference>
<name>A0A4Q7VXR6_9BURK</name>
<feature type="signal peptide" evidence="1">
    <location>
        <begin position="1"/>
        <end position="25"/>
    </location>
</feature>
<keyword evidence="2" id="KW-0449">Lipoprotein</keyword>
<dbReference type="RefSeq" id="WP_130431616.1">
    <property type="nucleotide sequence ID" value="NZ_SHKP01000005.1"/>
</dbReference>
<evidence type="ECO:0000313" key="3">
    <source>
        <dbReference type="Proteomes" id="UP000293671"/>
    </source>
</evidence>
<reference evidence="2 3" key="1">
    <citation type="submission" date="2019-02" db="EMBL/GenBank/DDBJ databases">
        <title>Genomic Encyclopedia of Type Strains, Phase IV (KMG-IV): sequencing the most valuable type-strain genomes for metagenomic binning, comparative biology and taxonomic classification.</title>
        <authorList>
            <person name="Goeker M."/>
        </authorList>
    </citation>
    <scope>NUCLEOTIDE SEQUENCE [LARGE SCALE GENOMIC DNA]</scope>
    <source>
        <strain evidence="2 3">DSM 19570</strain>
    </source>
</reference>
<sequence length="126" mass="13176">MKLRLATLFLSAAVLAGCGTTMGPAAPAKVADGIYVAPSGMTLYTLDRDSAGSGKSVCNGPCIANWPAFGAPADAKGEGDWSVVTRDDGTKQWAFRGKPLYFWTKDTKPGDKTGDGINGVWHVVKP</sequence>
<gene>
    <name evidence="2" type="ORF">EV670_1925</name>
</gene>
<dbReference type="GO" id="GO:0043448">
    <property type="term" value="P:alkane catabolic process"/>
    <property type="evidence" value="ECO:0007669"/>
    <property type="project" value="TreeGrafter"/>
</dbReference>
<dbReference type="Pfam" id="PF03640">
    <property type="entry name" value="Lipoprotein_15"/>
    <property type="match status" value="2"/>
</dbReference>
<accession>A0A4Q7VXR6</accession>
<evidence type="ECO:0000256" key="1">
    <source>
        <dbReference type="SAM" id="SignalP"/>
    </source>
</evidence>
<protein>
    <submittedName>
        <fullName evidence="2">Putative lipoprotein with Yx(FWY)xxD motif</fullName>
    </submittedName>
</protein>
<keyword evidence="1" id="KW-0732">Signal</keyword>
<comment type="caution">
    <text evidence="2">The sequence shown here is derived from an EMBL/GenBank/DDBJ whole genome shotgun (WGS) entry which is preliminary data.</text>
</comment>
<dbReference type="OrthoDB" id="9800666at2"/>
<dbReference type="Proteomes" id="UP000293671">
    <property type="component" value="Unassembled WGS sequence"/>
</dbReference>
<dbReference type="PIRSF" id="PIRSF029720">
    <property type="entry name" value="UCP029720"/>
    <property type="match status" value="1"/>
</dbReference>
<feature type="chain" id="PRO_5020643722" evidence="1">
    <location>
        <begin position="26"/>
        <end position="126"/>
    </location>
</feature>
<dbReference type="PANTHER" id="PTHR39335:SF1">
    <property type="entry name" value="BLL4220 PROTEIN"/>
    <property type="match status" value="1"/>
</dbReference>
<evidence type="ECO:0000313" key="2">
    <source>
        <dbReference type="EMBL" id="RZU01209.1"/>
    </source>
</evidence>
<proteinExistence type="predicted"/>
<dbReference type="PROSITE" id="PS51257">
    <property type="entry name" value="PROKAR_LIPOPROTEIN"/>
    <property type="match status" value="1"/>
</dbReference>
<organism evidence="2 3">
    <name type="scientific">Rivibacter subsaxonicus</name>
    <dbReference type="NCBI Taxonomy" id="457575"/>
    <lineage>
        <taxon>Bacteria</taxon>
        <taxon>Pseudomonadati</taxon>
        <taxon>Pseudomonadota</taxon>
        <taxon>Betaproteobacteria</taxon>
        <taxon>Burkholderiales</taxon>
        <taxon>Rivibacter</taxon>
    </lineage>
</organism>
<dbReference type="InterPro" id="IPR005297">
    <property type="entry name" value="Lipoprotein_repeat"/>
</dbReference>
<dbReference type="PANTHER" id="PTHR39335">
    <property type="entry name" value="BLL4220 PROTEIN"/>
    <property type="match status" value="1"/>
</dbReference>